<name>A0ACC0ZXC6_9ROSI</name>
<reference evidence="2" key="1">
    <citation type="journal article" date="2023" name="G3 (Bethesda)">
        <title>Genome assembly and association tests identify interacting loci associated with vigor, precocity, and sex in interspecific pistachio rootstocks.</title>
        <authorList>
            <person name="Palmer W."/>
            <person name="Jacygrad E."/>
            <person name="Sagayaradj S."/>
            <person name="Cavanaugh K."/>
            <person name="Han R."/>
            <person name="Bertier L."/>
            <person name="Beede B."/>
            <person name="Kafkas S."/>
            <person name="Golino D."/>
            <person name="Preece J."/>
            <person name="Michelmore R."/>
        </authorList>
    </citation>
    <scope>NUCLEOTIDE SEQUENCE [LARGE SCALE GENOMIC DNA]</scope>
</reference>
<dbReference type="EMBL" id="CM047909">
    <property type="protein sequence ID" value="KAJ0079212.1"/>
    <property type="molecule type" value="Genomic_DNA"/>
</dbReference>
<protein>
    <submittedName>
        <fullName evidence="1">Uncharacterized protein</fullName>
    </submittedName>
</protein>
<comment type="caution">
    <text evidence="1">The sequence shown here is derived from an EMBL/GenBank/DDBJ whole genome shotgun (WGS) entry which is preliminary data.</text>
</comment>
<proteinExistence type="predicted"/>
<keyword evidence="2" id="KW-1185">Reference proteome</keyword>
<sequence>MIPHHLRSKMGKYDVEIQGVQFKVSVIDHPALLDDKISQLKRLLQNHVAGLDVNFIVGGVSLSSLNFCVGNVCLIIVKSDTWSPVTDIRLRKFLSDESICFGGTQMSSKVRIFNSYSFGPCRTEGIISSLPLARISGYSPAVSYESIGFVGREIRNKVNTIKNAYLIRYVNESLKSGVELGDLAASILWK</sequence>
<organism evidence="1 2">
    <name type="scientific">Pistacia atlantica</name>
    <dbReference type="NCBI Taxonomy" id="434234"/>
    <lineage>
        <taxon>Eukaryota</taxon>
        <taxon>Viridiplantae</taxon>
        <taxon>Streptophyta</taxon>
        <taxon>Embryophyta</taxon>
        <taxon>Tracheophyta</taxon>
        <taxon>Spermatophyta</taxon>
        <taxon>Magnoliopsida</taxon>
        <taxon>eudicotyledons</taxon>
        <taxon>Gunneridae</taxon>
        <taxon>Pentapetalae</taxon>
        <taxon>rosids</taxon>
        <taxon>malvids</taxon>
        <taxon>Sapindales</taxon>
        <taxon>Anacardiaceae</taxon>
        <taxon>Pistacia</taxon>
    </lineage>
</organism>
<evidence type="ECO:0000313" key="2">
    <source>
        <dbReference type="Proteomes" id="UP001164250"/>
    </source>
</evidence>
<evidence type="ECO:0000313" key="1">
    <source>
        <dbReference type="EMBL" id="KAJ0079212.1"/>
    </source>
</evidence>
<accession>A0ACC0ZXC6</accession>
<dbReference type="Proteomes" id="UP001164250">
    <property type="component" value="Chromosome 13"/>
</dbReference>
<gene>
    <name evidence="1" type="ORF">Patl1_22438</name>
</gene>